<evidence type="ECO:0000256" key="4">
    <source>
        <dbReference type="ARBA" id="ARBA00023136"/>
    </source>
</evidence>
<dbReference type="GO" id="GO:0016020">
    <property type="term" value="C:membrane"/>
    <property type="evidence" value="ECO:0007669"/>
    <property type="project" value="UniProtKB-SubCell"/>
</dbReference>
<evidence type="ECO:0000256" key="5">
    <source>
        <dbReference type="SAM" id="MobiDB-lite"/>
    </source>
</evidence>
<reference evidence="8" key="1">
    <citation type="journal article" date="2008" name="Nat. Genet.">
        <title>The Pristionchus pacificus genome provides a unique perspective on nematode lifestyle and parasitism.</title>
        <authorList>
            <person name="Dieterich C."/>
            <person name="Clifton S.W."/>
            <person name="Schuster L.N."/>
            <person name="Chinwalla A."/>
            <person name="Delehaunty K."/>
            <person name="Dinkelacker I."/>
            <person name="Fulton L."/>
            <person name="Fulton R."/>
            <person name="Godfrey J."/>
            <person name="Minx P."/>
            <person name="Mitreva M."/>
            <person name="Roeseler W."/>
            <person name="Tian H."/>
            <person name="Witte H."/>
            <person name="Yang S.P."/>
            <person name="Wilson R.K."/>
            <person name="Sommer R.J."/>
        </authorList>
    </citation>
    <scope>NUCLEOTIDE SEQUENCE [LARGE SCALE GENOMIC DNA]</scope>
    <source>
        <strain evidence="8">PS312</strain>
    </source>
</reference>
<organism evidence="7 8">
    <name type="scientific">Pristionchus pacificus</name>
    <name type="common">Parasitic nematode worm</name>
    <dbReference type="NCBI Taxonomy" id="54126"/>
    <lineage>
        <taxon>Eukaryota</taxon>
        <taxon>Metazoa</taxon>
        <taxon>Ecdysozoa</taxon>
        <taxon>Nematoda</taxon>
        <taxon>Chromadorea</taxon>
        <taxon>Rhabditida</taxon>
        <taxon>Rhabditina</taxon>
        <taxon>Diplogasteromorpha</taxon>
        <taxon>Diplogasteroidea</taxon>
        <taxon>Neodiplogasteridae</taxon>
        <taxon>Pristionchus</taxon>
    </lineage>
</organism>
<protein>
    <submittedName>
        <fullName evidence="7">Uncharacterized protein</fullName>
    </submittedName>
</protein>
<dbReference type="AlphaFoldDB" id="A0A2A6D3M4"/>
<keyword evidence="2 6" id="KW-0812">Transmembrane</keyword>
<name>A0A2A6D3M4_PRIPA</name>
<evidence type="ECO:0000313" key="7">
    <source>
        <dbReference type="EnsemblMetazoa" id="PPA40111.1"/>
    </source>
</evidence>
<dbReference type="InterPro" id="IPR008451">
    <property type="entry name" value="Chromadorea_ALT"/>
</dbReference>
<feature type="transmembrane region" description="Helical" evidence="6">
    <location>
        <begin position="117"/>
        <end position="136"/>
    </location>
</feature>
<feature type="compositionally biased region" description="Basic and acidic residues" evidence="5">
    <location>
        <begin position="59"/>
        <end position="72"/>
    </location>
</feature>
<comment type="subcellular location">
    <subcellularLocation>
        <location evidence="1">Membrane</location>
        <topology evidence="1">Multi-pass membrane protein</topology>
    </subcellularLocation>
</comment>
<sequence length="399" mass="46112">MVRDEAEVKIEEGEGEERKVNAESRKKERREEGRKKFITQFKMSGSKNRKYGEREDDGIEKRRGREGKEMENRMGEGTTKWMDESIVREFSFDEEPQSHVKSERIRRKRSLGRFRRAIPSMPLSLAVLCFLSNVFIPGLGEIPILTLSLFLSHHNPIHHHTNISFQRLTSVDITNSNSLSGTLLSSFSLISCADGAPSHVFINILCAFLQLITAPFIVGIIWSWQWGILFIQLARHWWTPIEKRAFSIDHCPCSPFHSIPPMCPLFYLLLLSPIVFSRSSSRNFYPPSKDHLWNHTSCLGGNISTDPSFNCHGAHFVPSRGFFQPCSRHSHCYSSREPSDWCILPTHHIWTNWGCHCDRKLASCVIEKYDAFNRSLQWAYCTPKNEFYCDNYHQLANRG</sequence>
<dbReference type="PANTHER" id="PTHR21676:SF6">
    <property type="entry name" value="PROTEIN STUM"/>
    <property type="match status" value="1"/>
</dbReference>
<proteinExistence type="predicted"/>
<keyword evidence="3 6" id="KW-1133">Transmembrane helix</keyword>
<dbReference type="PANTHER" id="PTHR21676">
    <property type="entry name" value="PROTEIN STUM"/>
    <property type="match status" value="1"/>
</dbReference>
<dbReference type="InterPro" id="IPR026673">
    <property type="entry name" value="SPEC3/Stum"/>
</dbReference>
<accession>A0A8R1UYQ0</accession>
<accession>A0A2A6D3M4</accession>
<gene>
    <name evidence="7" type="primary">WBGene00278480</name>
</gene>
<keyword evidence="4 6" id="KW-0472">Membrane</keyword>
<evidence type="ECO:0000256" key="3">
    <source>
        <dbReference type="ARBA" id="ARBA00022989"/>
    </source>
</evidence>
<feature type="region of interest" description="Disordered" evidence="5">
    <location>
        <begin position="1"/>
        <end position="72"/>
    </location>
</feature>
<dbReference type="EnsemblMetazoa" id="PPA40111.1">
    <property type="protein sequence ID" value="PPA40111.1"/>
    <property type="gene ID" value="WBGene00278480"/>
</dbReference>
<reference evidence="7" key="2">
    <citation type="submission" date="2022-06" db="UniProtKB">
        <authorList>
            <consortium name="EnsemblMetazoa"/>
        </authorList>
    </citation>
    <scope>IDENTIFICATION</scope>
    <source>
        <strain evidence="7">PS312</strain>
    </source>
</reference>
<evidence type="ECO:0000313" key="8">
    <source>
        <dbReference type="Proteomes" id="UP000005239"/>
    </source>
</evidence>
<dbReference type="Pfam" id="PF05535">
    <property type="entry name" value="Chromadorea_ALT"/>
    <property type="match status" value="1"/>
</dbReference>
<dbReference type="Proteomes" id="UP000005239">
    <property type="component" value="Unassembled WGS sequence"/>
</dbReference>
<evidence type="ECO:0000256" key="6">
    <source>
        <dbReference type="SAM" id="Phobius"/>
    </source>
</evidence>
<evidence type="ECO:0000256" key="1">
    <source>
        <dbReference type="ARBA" id="ARBA00004141"/>
    </source>
</evidence>
<feature type="compositionally biased region" description="Basic and acidic residues" evidence="5">
    <location>
        <begin position="1"/>
        <end position="35"/>
    </location>
</feature>
<keyword evidence="8" id="KW-1185">Reference proteome</keyword>
<evidence type="ECO:0000256" key="2">
    <source>
        <dbReference type="ARBA" id="ARBA00022692"/>
    </source>
</evidence>